<dbReference type="KEGG" id="ahm:TL08_07965"/>
<name>A0AAC9HN94_9PSEU</name>
<reference evidence="2" key="1">
    <citation type="submission" date="2016-03" db="EMBL/GenBank/DDBJ databases">
        <title>Complete genome sequence of the type strain Actinoalloteichus hymeniacidonis DSM 45092.</title>
        <authorList>
            <person name="Schaffert L."/>
            <person name="Albersmeier A."/>
            <person name="Winkler A."/>
            <person name="Kalinowski J."/>
            <person name="Zotchev S."/>
            <person name="Ruckert C."/>
        </authorList>
    </citation>
    <scope>NUCLEOTIDE SEQUENCE [LARGE SCALE GENOMIC DNA]</scope>
    <source>
        <strain evidence="2">HPA177(T) (DSM 45092(T))</strain>
    </source>
</reference>
<keyword evidence="2" id="KW-1185">Reference proteome</keyword>
<dbReference type="EMBL" id="CP014859">
    <property type="protein sequence ID" value="AOS62410.1"/>
    <property type="molecule type" value="Genomic_DNA"/>
</dbReference>
<dbReference type="AlphaFoldDB" id="A0AAC9HN94"/>
<sequence>MSRGDNRGALPAVVMVLAVVAGCADSAHTQGAGPLQFSETVSRLCAPAVGDNPRATRVEPLWNRGTGPVVIEEITLTSAEGMTLVEAVLVPVPGTDPEDGTVTLVPANDAGYPPSPETLGSSFGAVDAWAAREQTVGATIEPDKEFSLAVGLEAADGSGSIKAIRAVYRDEAGRRFEAVAQTEVRIPRCAEE</sequence>
<protein>
    <submittedName>
        <fullName evidence="1">Uncharacterized protein</fullName>
    </submittedName>
</protein>
<gene>
    <name evidence="1" type="ORF">TL08_07965</name>
</gene>
<proteinExistence type="predicted"/>
<dbReference type="PROSITE" id="PS51257">
    <property type="entry name" value="PROKAR_LIPOPROTEIN"/>
    <property type="match status" value="1"/>
</dbReference>
<evidence type="ECO:0000313" key="1">
    <source>
        <dbReference type="EMBL" id="AOS62410.1"/>
    </source>
</evidence>
<evidence type="ECO:0000313" key="2">
    <source>
        <dbReference type="Proteomes" id="UP000095210"/>
    </source>
</evidence>
<accession>A0AAC9HN94</accession>
<dbReference type="RefSeq" id="WP_157420996.1">
    <property type="nucleotide sequence ID" value="NZ_CP014859.1"/>
</dbReference>
<organism evidence="1 2">
    <name type="scientific">Actinoalloteichus hymeniacidonis</name>
    <dbReference type="NCBI Taxonomy" id="340345"/>
    <lineage>
        <taxon>Bacteria</taxon>
        <taxon>Bacillati</taxon>
        <taxon>Actinomycetota</taxon>
        <taxon>Actinomycetes</taxon>
        <taxon>Pseudonocardiales</taxon>
        <taxon>Pseudonocardiaceae</taxon>
        <taxon>Actinoalloteichus</taxon>
    </lineage>
</organism>
<dbReference type="Proteomes" id="UP000095210">
    <property type="component" value="Chromosome"/>
</dbReference>